<comment type="caution">
    <text evidence="3">The sequence shown here is derived from an EMBL/GenBank/DDBJ whole genome shotgun (WGS) entry which is preliminary data.</text>
</comment>
<proteinExistence type="predicted"/>
<feature type="compositionally biased region" description="Polar residues" evidence="2">
    <location>
        <begin position="126"/>
        <end position="144"/>
    </location>
</feature>
<feature type="region of interest" description="Disordered" evidence="2">
    <location>
        <begin position="201"/>
        <end position="220"/>
    </location>
</feature>
<dbReference type="Proteomes" id="UP000683925">
    <property type="component" value="Unassembled WGS sequence"/>
</dbReference>
<feature type="compositionally biased region" description="Basic and acidic residues" evidence="2">
    <location>
        <begin position="113"/>
        <end position="125"/>
    </location>
</feature>
<name>A0A8S1UL58_PAROT</name>
<dbReference type="OMA" id="KDQSHDG"/>
<dbReference type="AlphaFoldDB" id="A0A8S1UL58"/>
<evidence type="ECO:0000313" key="3">
    <source>
        <dbReference type="EMBL" id="CAD8165881.1"/>
    </source>
</evidence>
<feature type="coiled-coil region" evidence="1">
    <location>
        <begin position="50"/>
        <end position="112"/>
    </location>
</feature>
<gene>
    <name evidence="3" type="ORF">POCTA_138.1.T0470174</name>
</gene>
<evidence type="ECO:0000256" key="1">
    <source>
        <dbReference type="SAM" id="Coils"/>
    </source>
</evidence>
<keyword evidence="4" id="KW-1185">Reference proteome</keyword>
<evidence type="ECO:0000256" key="2">
    <source>
        <dbReference type="SAM" id="MobiDB-lite"/>
    </source>
</evidence>
<accession>A0A8S1UL58</accession>
<keyword evidence="1" id="KW-0175">Coiled coil</keyword>
<dbReference type="OrthoDB" id="305092at2759"/>
<organism evidence="3 4">
    <name type="scientific">Paramecium octaurelia</name>
    <dbReference type="NCBI Taxonomy" id="43137"/>
    <lineage>
        <taxon>Eukaryota</taxon>
        <taxon>Sar</taxon>
        <taxon>Alveolata</taxon>
        <taxon>Ciliophora</taxon>
        <taxon>Intramacronucleata</taxon>
        <taxon>Oligohymenophorea</taxon>
        <taxon>Peniculida</taxon>
        <taxon>Parameciidae</taxon>
        <taxon>Paramecium</taxon>
    </lineage>
</organism>
<evidence type="ECO:0000313" key="4">
    <source>
        <dbReference type="Proteomes" id="UP000683925"/>
    </source>
</evidence>
<feature type="region of interest" description="Disordered" evidence="2">
    <location>
        <begin position="113"/>
        <end position="150"/>
    </location>
</feature>
<protein>
    <submittedName>
        <fullName evidence="3">Uncharacterized protein</fullName>
    </submittedName>
</protein>
<sequence length="234" mass="27293">MNRHEKQEVESGLRNLLEEMMIFSNEKISGIEHCNCQDLIQRISKQFRQLKNSNLEYKKLESVLQQQEADIRNHISLEQQMKLYQDGLQSKLEEANQEVKRLQSEVYKLKKSKYEQKSKKKDQSHDGSTSYRQGSPKKQSSFSQHGGYASHRSSCDELFKRYNKLLQQQQASISQRSNNIQISQYMMKGRQTLAEIVNIQPSRSQTKHNSSSVNKSGYNNSINSEAIRNLLKMK</sequence>
<reference evidence="3" key="1">
    <citation type="submission" date="2021-01" db="EMBL/GenBank/DDBJ databases">
        <authorList>
            <consortium name="Genoscope - CEA"/>
            <person name="William W."/>
        </authorList>
    </citation>
    <scope>NUCLEOTIDE SEQUENCE</scope>
</reference>
<dbReference type="EMBL" id="CAJJDP010000047">
    <property type="protein sequence ID" value="CAD8165881.1"/>
    <property type="molecule type" value="Genomic_DNA"/>
</dbReference>